<name>A0A6V7QLT3_ANACO</name>
<keyword evidence="1" id="KW-0863">Zinc-finger</keyword>
<dbReference type="InterPro" id="IPR001878">
    <property type="entry name" value="Znf_CCHC"/>
</dbReference>
<gene>
    <name evidence="4" type="ORF">CB5_LOCUS27310</name>
</gene>
<protein>
    <recommendedName>
        <fullName evidence="3">CCHC-type domain-containing protein</fullName>
    </recommendedName>
</protein>
<dbReference type="AlphaFoldDB" id="A0A6V7QLT3"/>
<organism evidence="4">
    <name type="scientific">Ananas comosus var. bracteatus</name>
    <name type="common">red pineapple</name>
    <dbReference type="NCBI Taxonomy" id="296719"/>
    <lineage>
        <taxon>Eukaryota</taxon>
        <taxon>Viridiplantae</taxon>
        <taxon>Streptophyta</taxon>
        <taxon>Embryophyta</taxon>
        <taxon>Tracheophyta</taxon>
        <taxon>Spermatophyta</taxon>
        <taxon>Magnoliopsida</taxon>
        <taxon>Liliopsida</taxon>
        <taxon>Poales</taxon>
        <taxon>Bromeliaceae</taxon>
        <taxon>Bromelioideae</taxon>
        <taxon>Ananas</taxon>
    </lineage>
</organism>
<keyword evidence="1" id="KW-0862">Zinc</keyword>
<dbReference type="GO" id="GO:0003676">
    <property type="term" value="F:nucleic acid binding"/>
    <property type="evidence" value="ECO:0007669"/>
    <property type="project" value="InterPro"/>
</dbReference>
<accession>A0A6V7QLT3</accession>
<evidence type="ECO:0000313" key="4">
    <source>
        <dbReference type="EMBL" id="CAD1844099.1"/>
    </source>
</evidence>
<sequence length="460" mass="48901">MARSRERRRTNVEASAVVQGLRRLEEQLAALAGLVQQVVQQQAAAGVEQAPPSGPDASIAANNVADVACEAVIGPPGDQVTGVISVTDGPRSTSATGVLPYTTTSTVSAEDVDSLTVELAHVGGSLAEFTIGNPLKPSDERVDLVLKGSSSEKAFGKRPRSNVEGRSSSNTKPPKHPRTQAFVKNETVVRKLRGDRPCVICGQAHRVTSCPRCRDHCYRCGQPGHLRRDCLGGYDLSIQYHPGKANVVADALSWKQPLAELSFMITSQDRLVEVFRRLEIEGLQRLEEQLAALAGLVQQVVQQQAAAGVEQAPPSGPDASIAANNVADVACEAVIGPPGDQVTGVISVTDGPRSTSATCILPYTTTSTVSAEDVDSLTVELARVGGSLAEFTIGNPLKPSDERVDLVLKGSSSKKHSESGLVRMCRVGHRATLNHPSILELKHLLRMKLLLECFEVIDLA</sequence>
<dbReference type="Gene3D" id="4.10.60.10">
    <property type="entry name" value="Zinc finger, CCHC-type"/>
    <property type="match status" value="1"/>
</dbReference>
<dbReference type="Pfam" id="PF00098">
    <property type="entry name" value="zf-CCHC"/>
    <property type="match status" value="1"/>
</dbReference>
<keyword evidence="1" id="KW-0479">Metal-binding</keyword>
<dbReference type="PROSITE" id="PS50158">
    <property type="entry name" value="ZF_CCHC"/>
    <property type="match status" value="1"/>
</dbReference>
<evidence type="ECO:0000259" key="3">
    <source>
        <dbReference type="PROSITE" id="PS50158"/>
    </source>
</evidence>
<dbReference type="EMBL" id="LR862137">
    <property type="protein sequence ID" value="CAD1844099.1"/>
    <property type="molecule type" value="Genomic_DNA"/>
</dbReference>
<reference evidence="4" key="1">
    <citation type="submission" date="2020-07" db="EMBL/GenBank/DDBJ databases">
        <authorList>
            <person name="Lin J."/>
        </authorList>
    </citation>
    <scope>NUCLEOTIDE SEQUENCE</scope>
</reference>
<feature type="region of interest" description="Disordered" evidence="2">
    <location>
        <begin position="147"/>
        <end position="183"/>
    </location>
</feature>
<feature type="domain" description="CCHC-type" evidence="3">
    <location>
        <begin position="217"/>
        <end position="230"/>
    </location>
</feature>
<evidence type="ECO:0000256" key="1">
    <source>
        <dbReference type="PROSITE-ProRule" id="PRU00047"/>
    </source>
</evidence>
<evidence type="ECO:0000256" key="2">
    <source>
        <dbReference type="SAM" id="MobiDB-lite"/>
    </source>
</evidence>
<dbReference type="SMART" id="SM00343">
    <property type="entry name" value="ZnF_C2HC"/>
    <property type="match status" value="2"/>
</dbReference>
<dbReference type="GO" id="GO:0008270">
    <property type="term" value="F:zinc ion binding"/>
    <property type="evidence" value="ECO:0007669"/>
    <property type="project" value="UniProtKB-KW"/>
</dbReference>
<proteinExistence type="predicted"/>